<name>A0A5A7NUB5_9MICC</name>
<reference evidence="3 4" key="1">
    <citation type="submission" date="2019-09" db="EMBL/GenBank/DDBJ databases">
        <title>Arthrobacter zafarii sp. nov., a moderately thermotolerant and halotolerant actinobacterium isolated from Cholistan desert soil of Pakistan.</title>
        <authorList>
            <person name="Amin A."/>
            <person name="Ahmed I."/>
            <person name="Khalid N."/>
            <person name="Schumann P."/>
            <person name="Busse H.J."/>
            <person name="Khan I.U."/>
            <person name="Li S."/>
            <person name="Li W.J."/>
        </authorList>
    </citation>
    <scope>NUCLEOTIDE SEQUENCE [LARGE SCALE GENOMIC DNA]</scope>
    <source>
        <strain evidence="3 4">NCCP-1664</strain>
    </source>
</reference>
<dbReference type="Pfam" id="PF13561">
    <property type="entry name" value="adh_short_C2"/>
    <property type="match status" value="1"/>
</dbReference>
<dbReference type="FunFam" id="3.40.50.720:FF:000084">
    <property type="entry name" value="Short-chain dehydrogenase reductase"/>
    <property type="match status" value="1"/>
</dbReference>
<dbReference type="Gene3D" id="3.40.50.720">
    <property type="entry name" value="NAD(P)-binding Rossmann-like Domain"/>
    <property type="match status" value="1"/>
</dbReference>
<evidence type="ECO:0000256" key="1">
    <source>
        <dbReference type="ARBA" id="ARBA00006484"/>
    </source>
</evidence>
<accession>A0A5A7NUB5</accession>
<evidence type="ECO:0000313" key="4">
    <source>
        <dbReference type="Proteomes" id="UP000325307"/>
    </source>
</evidence>
<dbReference type="PRINTS" id="PR00080">
    <property type="entry name" value="SDRFAMILY"/>
</dbReference>
<sequence>MMRDDGLEGKVAVISGGGSGIGRALAVAYARAGAHSVVGYLPADPHDVGDTVAAVEAEGGKCIPVPVDVRSFEDTEKLAQAALDGFGRLDISIAAAGILRRASLAEMTDQAWDDMMAVDLSGVMRTFRSCASRMAGAGAMVATSSIAGGVYGWEDHSHYAAAKAGLLGMCRSLAVELAPRQIRVNAVIPGLIESPQSLDGVNSLGKQGLDEAGRIIPWGRVGNVDEAARVIRFMTSDDSAYVTGQQIIVDGGLTVRWPS</sequence>
<evidence type="ECO:0000256" key="2">
    <source>
        <dbReference type="ARBA" id="ARBA00023002"/>
    </source>
</evidence>
<evidence type="ECO:0000313" key="3">
    <source>
        <dbReference type="EMBL" id="GER24464.1"/>
    </source>
</evidence>
<dbReference type="RefSeq" id="WP_149958059.1">
    <property type="nucleotide sequence ID" value="NZ_BKDJ01000047.1"/>
</dbReference>
<dbReference type="OrthoDB" id="517007at2"/>
<proteinExistence type="inferred from homology"/>
<comment type="caution">
    <text evidence="3">The sequence shown here is derived from an EMBL/GenBank/DDBJ whole genome shotgun (WGS) entry which is preliminary data.</text>
</comment>
<dbReference type="InterPro" id="IPR036291">
    <property type="entry name" value="NAD(P)-bd_dom_sf"/>
</dbReference>
<dbReference type="GO" id="GO:0016616">
    <property type="term" value="F:oxidoreductase activity, acting on the CH-OH group of donors, NAD or NADP as acceptor"/>
    <property type="evidence" value="ECO:0007669"/>
    <property type="project" value="TreeGrafter"/>
</dbReference>
<dbReference type="InterPro" id="IPR020904">
    <property type="entry name" value="Sc_DH/Rdtase_CS"/>
</dbReference>
<dbReference type="SUPFAM" id="SSF51735">
    <property type="entry name" value="NAD(P)-binding Rossmann-fold domains"/>
    <property type="match status" value="1"/>
</dbReference>
<keyword evidence="4" id="KW-1185">Reference proteome</keyword>
<dbReference type="PRINTS" id="PR00081">
    <property type="entry name" value="GDHRDH"/>
</dbReference>
<keyword evidence="2" id="KW-0560">Oxidoreductase</keyword>
<dbReference type="AlphaFoldDB" id="A0A5A7NUB5"/>
<gene>
    <name evidence="3" type="ORF">NCCP1664_29590</name>
</gene>
<dbReference type="InterPro" id="IPR002347">
    <property type="entry name" value="SDR_fam"/>
</dbReference>
<dbReference type="PROSITE" id="PS00061">
    <property type="entry name" value="ADH_SHORT"/>
    <property type="match status" value="1"/>
</dbReference>
<comment type="similarity">
    <text evidence="1">Belongs to the short-chain dehydrogenases/reductases (SDR) family.</text>
</comment>
<protein>
    <submittedName>
        <fullName evidence="3">Short-chain dehydrogenase</fullName>
    </submittedName>
</protein>
<dbReference type="EMBL" id="BKDJ01000047">
    <property type="protein sequence ID" value="GER24464.1"/>
    <property type="molecule type" value="Genomic_DNA"/>
</dbReference>
<dbReference type="Proteomes" id="UP000325307">
    <property type="component" value="Unassembled WGS sequence"/>
</dbReference>
<dbReference type="PANTHER" id="PTHR42760">
    <property type="entry name" value="SHORT-CHAIN DEHYDROGENASES/REDUCTASES FAMILY MEMBER"/>
    <property type="match status" value="1"/>
</dbReference>
<organism evidence="3 4">
    <name type="scientific">Zafaria cholistanensis</name>
    <dbReference type="NCBI Taxonomy" id="1682741"/>
    <lineage>
        <taxon>Bacteria</taxon>
        <taxon>Bacillati</taxon>
        <taxon>Actinomycetota</taxon>
        <taxon>Actinomycetes</taxon>
        <taxon>Micrococcales</taxon>
        <taxon>Micrococcaceae</taxon>
        <taxon>Zafaria</taxon>
    </lineage>
</organism>